<dbReference type="InterPro" id="IPR045886">
    <property type="entry name" value="ThiF/MoeB/HesA"/>
</dbReference>
<dbReference type="Gene3D" id="1.10.10.10">
    <property type="entry name" value="Winged helix-like DNA-binding domain superfamily/Winged helix DNA-binding domain"/>
    <property type="match status" value="1"/>
</dbReference>
<accession>A0AAW3GJU0</accession>
<dbReference type="PANTHER" id="PTHR43267:SF3">
    <property type="entry name" value="THIF PROTEIN"/>
    <property type="match status" value="1"/>
</dbReference>
<evidence type="ECO:0000259" key="1">
    <source>
        <dbReference type="Pfam" id="PF00899"/>
    </source>
</evidence>
<dbReference type="InterPro" id="IPR036388">
    <property type="entry name" value="WH-like_DNA-bd_sf"/>
</dbReference>
<name>A0AAW3GJU0_STRSZ</name>
<organism evidence="2 3">
    <name type="scientific">Streptococcus equi subsp. zooepidemicus Sz4is</name>
    <dbReference type="NCBI Taxonomy" id="1381082"/>
    <lineage>
        <taxon>Bacteria</taxon>
        <taxon>Bacillati</taxon>
        <taxon>Bacillota</taxon>
        <taxon>Bacilli</taxon>
        <taxon>Lactobacillales</taxon>
        <taxon>Streptococcaceae</taxon>
        <taxon>Streptococcus</taxon>
    </lineage>
</organism>
<dbReference type="AlphaFoldDB" id="A0AAW3GJU0"/>
<dbReference type="InterPro" id="IPR035985">
    <property type="entry name" value="Ubiquitin-activating_enz"/>
</dbReference>
<feature type="domain" description="THIF-type NAD/FAD binding fold" evidence="1">
    <location>
        <begin position="99"/>
        <end position="337"/>
    </location>
</feature>
<dbReference type="Pfam" id="PF00899">
    <property type="entry name" value="ThiF"/>
    <property type="match status" value="1"/>
</dbReference>
<dbReference type="GO" id="GO:0061504">
    <property type="term" value="P:cyclic threonylcarbamoyladenosine biosynthetic process"/>
    <property type="evidence" value="ECO:0007669"/>
    <property type="project" value="TreeGrafter"/>
</dbReference>
<sequence length="354" mass="40142">MYDKPIVKAMLVPFINEERTGIRIGGAQAGIARDIVVDDPKLFYRFLKYLDGTHDLKDISKIFNLKIKSVEKILDELKANGVIYEDDNSGFNKEEIEYYSRAINFYKWIDTTGIYYNYWEVQKRLKNSKVLLLGCGGTGSVAGVNLARIGFGKITVVDFDKIEMSNLNRQMFKYKDIGNKKSTVLKEQLTAINPFIEVEAVDKKILNVEDILSIGDDYDILICCIDKPNNIADIVQEYTEISGIPWVLGGYASTIVTQGIFNKETKAFSDLVAENRRDNYTADKINTNTDWKWDNAVSAPIANISGSFSALYALYYITGLKELNYSIVQHVDLYNIQSLENFSYIIGDFGNNDK</sequence>
<gene>
    <name evidence="2" type="ORF">AT55_02026</name>
</gene>
<dbReference type="EMBL" id="JAUE01000093">
    <property type="protein sequence ID" value="KIS15196.1"/>
    <property type="molecule type" value="Genomic_DNA"/>
</dbReference>
<comment type="caution">
    <text evidence="2">The sequence shown here is derived from an EMBL/GenBank/DDBJ whole genome shotgun (WGS) entry which is preliminary data.</text>
</comment>
<evidence type="ECO:0000313" key="2">
    <source>
        <dbReference type="EMBL" id="KIS15196.1"/>
    </source>
</evidence>
<dbReference type="GO" id="GO:0008641">
    <property type="term" value="F:ubiquitin-like modifier activating enzyme activity"/>
    <property type="evidence" value="ECO:0007669"/>
    <property type="project" value="InterPro"/>
</dbReference>
<dbReference type="SUPFAM" id="SSF69572">
    <property type="entry name" value="Activating enzymes of the ubiquitin-like proteins"/>
    <property type="match status" value="1"/>
</dbReference>
<dbReference type="GO" id="GO:0061503">
    <property type="term" value="F:tRNA threonylcarbamoyladenosine dehydratase"/>
    <property type="evidence" value="ECO:0007669"/>
    <property type="project" value="TreeGrafter"/>
</dbReference>
<dbReference type="PANTHER" id="PTHR43267">
    <property type="entry name" value="TRNA THREONYLCARBAMOYLADENOSINE DEHYDRATASE"/>
    <property type="match status" value="1"/>
</dbReference>
<protein>
    <submittedName>
        <fullName evidence="2">HesA/MoeB/ThiF family protein</fullName>
    </submittedName>
</protein>
<dbReference type="RefSeq" id="WP_012516464.1">
    <property type="nucleotide sequence ID" value="NZ_JAUE01000093.1"/>
</dbReference>
<proteinExistence type="predicted"/>
<evidence type="ECO:0000313" key="3">
    <source>
        <dbReference type="Proteomes" id="UP000032278"/>
    </source>
</evidence>
<reference evidence="2 3" key="1">
    <citation type="submission" date="2013-11" db="EMBL/GenBank/DDBJ databases">
        <authorList>
            <person name="da Piedade I."/>
            <person name="Tang M.H.E."/>
            <person name="Bojesen A.M."/>
        </authorList>
    </citation>
    <scope>NUCLEOTIDE SEQUENCE [LARGE SCALE GENOMIC DNA]</scope>
    <source>
        <strain evidence="2 3">Sz4is</strain>
    </source>
</reference>
<dbReference type="Proteomes" id="UP000032278">
    <property type="component" value="Unassembled WGS sequence"/>
</dbReference>
<dbReference type="Gene3D" id="3.40.50.720">
    <property type="entry name" value="NAD(P)-binding Rossmann-like Domain"/>
    <property type="match status" value="1"/>
</dbReference>
<dbReference type="InterPro" id="IPR000594">
    <property type="entry name" value="ThiF_NAD_FAD-bd"/>
</dbReference>